<evidence type="ECO:0000313" key="2">
    <source>
        <dbReference type="Proteomes" id="UP001197875"/>
    </source>
</evidence>
<keyword evidence="2" id="KW-1185">Reference proteome</keyword>
<dbReference type="RefSeq" id="WP_227616266.1">
    <property type="nucleotide sequence ID" value="NZ_JAJEPR010000052.1"/>
</dbReference>
<sequence length="100" mass="11837">MQLPYSEELNIENFSRLFDNTSECYKFFWFKAIVGKVVEGKHEITYEELADEMIAEAWYMVIEYHLNLGPRDTLENLVDLIKKKNPELKSCEKKSVIIDL</sequence>
<accession>A0AAE3J7Y1</accession>
<proteinExistence type="predicted"/>
<reference evidence="1 2" key="1">
    <citation type="submission" date="2021-10" db="EMBL/GenBank/DDBJ databases">
        <title>Anaerobic single-cell dispensing facilitates the cultivation of human gut bacteria.</title>
        <authorList>
            <person name="Afrizal A."/>
        </authorList>
    </citation>
    <scope>NUCLEOTIDE SEQUENCE [LARGE SCALE GENOMIC DNA]</scope>
    <source>
        <strain evidence="1 2">CLA-AA-H277</strain>
    </source>
</reference>
<protein>
    <submittedName>
        <fullName evidence="1">Uncharacterized protein</fullName>
    </submittedName>
</protein>
<dbReference type="EMBL" id="JAJEPR010000052">
    <property type="protein sequence ID" value="MCC2191399.1"/>
    <property type="molecule type" value="Genomic_DNA"/>
</dbReference>
<dbReference type="AlphaFoldDB" id="A0AAE3J7Y1"/>
<dbReference type="Proteomes" id="UP001197875">
    <property type="component" value="Unassembled WGS sequence"/>
</dbReference>
<comment type="caution">
    <text evidence="1">The sequence shown here is derived from an EMBL/GenBank/DDBJ whole genome shotgun (WGS) entry which is preliminary data.</text>
</comment>
<evidence type="ECO:0000313" key="1">
    <source>
        <dbReference type="EMBL" id="MCC2191399.1"/>
    </source>
</evidence>
<gene>
    <name evidence="1" type="ORF">LKD71_16665</name>
</gene>
<organism evidence="1 2">
    <name type="scientific">Fusicatenibacter faecihominis</name>
    <dbReference type="NCBI Taxonomy" id="2881276"/>
    <lineage>
        <taxon>Bacteria</taxon>
        <taxon>Bacillati</taxon>
        <taxon>Bacillota</taxon>
        <taxon>Clostridia</taxon>
        <taxon>Lachnospirales</taxon>
        <taxon>Lachnospiraceae</taxon>
        <taxon>Fusicatenibacter</taxon>
    </lineage>
</organism>
<name>A0AAE3J7Y1_9FIRM</name>